<evidence type="ECO:0000256" key="3">
    <source>
        <dbReference type="ARBA" id="ARBA00022723"/>
    </source>
</evidence>
<comment type="caution">
    <text evidence="11">The sequence shown here is derived from an EMBL/GenBank/DDBJ whole genome shotgun (WGS) entry which is preliminary data.</text>
</comment>
<evidence type="ECO:0000256" key="1">
    <source>
        <dbReference type="ARBA" id="ARBA00022448"/>
    </source>
</evidence>
<dbReference type="SUPFAM" id="SSF46626">
    <property type="entry name" value="Cytochrome c"/>
    <property type="match status" value="1"/>
</dbReference>
<evidence type="ECO:0000313" key="11">
    <source>
        <dbReference type="EMBL" id="MDA5110692.1"/>
    </source>
</evidence>
<dbReference type="PROSITE" id="PS51007">
    <property type="entry name" value="CYTC"/>
    <property type="match status" value="1"/>
</dbReference>
<dbReference type="InterPro" id="IPR054782">
    <property type="entry name" value="Cytochro_C551"/>
</dbReference>
<keyword evidence="2 6" id="KW-0349">Heme</keyword>
<dbReference type="PANTHER" id="PTHR37823">
    <property type="entry name" value="CYTOCHROME C-553-LIKE"/>
    <property type="match status" value="1"/>
</dbReference>
<keyword evidence="12" id="KW-1185">Reference proteome</keyword>
<dbReference type="InterPro" id="IPR009056">
    <property type="entry name" value="Cyt_c-like_dom"/>
</dbReference>
<dbReference type="PIRSF" id="PIRSF000025">
    <property type="entry name" value="Cytc_Bsub_c550"/>
    <property type="match status" value="1"/>
</dbReference>
<evidence type="ECO:0000256" key="6">
    <source>
        <dbReference type="PIRSR" id="PIRSR000025-1"/>
    </source>
</evidence>
<keyword evidence="1" id="KW-0813">Transport</keyword>
<evidence type="ECO:0000313" key="12">
    <source>
        <dbReference type="Proteomes" id="UP001151071"/>
    </source>
</evidence>
<keyword evidence="5 7" id="KW-0408">Iron</keyword>
<dbReference type="AlphaFoldDB" id="A0A9X3TT85"/>
<dbReference type="InterPro" id="IPR036909">
    <property type="entry name" value="Cyt_c-like_dom_sf"/>
</dbReference>
<dbReference type="NCBIfam" id="NF045774">
    <property type="entry name" value="cytochro_C551"/>
    <property type="match status" value="1"/>
</dbReference>
<dbReference type="InterPro" id="IPR012218">
    <property type="entry name" value="Cyt_c_BACSU-c550-type"/>
</dbReference>
<feature type="domain" description="Cytochrome c" evidence="10">
    <location>
        <begin position="47"/>
        <end position="120"/>
    </location>
</feature>
<feature type="region of interest" description="Disordered" evidence="8">
    <location>
        <begin position="23"/>
        <end position="46"/>
    </location>
</feature>
<feature type="chain" id="PRO_5040842468" evidence="9">
    <location>
        <begin position="22"/>
        <end position="120"/>
    </location>
</feature>
<keyword evidence="4" id="KW-0249">Electron transport</keyword>
<evidence type="ECO:0000256" key="8">
    <source>
        <dbReference type="SAM" id="MobiDB-lite"/>
    </source>
</evidence>
<evidence type="ECO:0000256" key="2">
    <source>
        <dbReference type="ARBA" id="ARBA00022617"/>
    </source>
</evidence>
<evidence type="ECO:0000256" key="4">
    <source>
        <dbReference type="ARBA" id="ARBA00022982"/>
    </source>
</evidence>
<feature type="signal peptide" evidence="9">
    <location>
        <begin position="1"/>
        <end position="21"/>
    </location>
</feature>
<keyword evidence="9" id="KW-0732">Signal</keyword>
<evidence type="ECO:0000256" key="9">
    <source>
        <dbReference type="SAM" id="SignalP"/>
    </source>
</evidence>
<dbReference type="PANTHER" id="PTHR37823:SF4">
    <property type="entry name" value="MENAQUINOL-CYTOCHROME C REDUCTASE CYTOCHROME B_C SUBUNIT"/>
    <property type="match status" value="1"/>
</dbReference>
<dbReference type="RefSeq" id="WP_044898826.1">
    <property type="nucleotide sequence ID" value="NZ_JAPYYP010000039.1"/>
</dbReference>
<dbReference type="InterPro" id="IPR051811">
    <property type="entry name" value="Cytochrome_c550/c551-like"/>
</dbReference>
<dbReference type="EMBL" id="JAPYYP010000039">
    <property type="protein sequence ID" value="MDA5110692.1"/>
    <property type="molecule type" value="Genomic_DNA"/>
</dbReference>
<comment type="PTM">
    <text evidence="6">Binds 1 heme c group covalently per subunit.</text>
</comment>
<organism evidence="11 12">
    <name type="scientific">Brevibacillus thermoruber</name>
    <dbReference type="NCBI Taxonomy" id="33942"/>
    <lineage>
        <taxon>Bacteria</taxon>
        <taxon>Bacillati</taxon>
        <taxon>Bacillota</taxon>
        <taxon>Bacilli</taxon>
        <taxon>Bacillales</taxon>
        <taxon>Paenibacillaceae</taxon>
        <taxon>Brevibacillus</taxon>
    </lineage>
</organism>
<reference evidence="11" key="1">
    <citation type="submission" date="2022-12" db="EMBL/GenBank/DDBJ databases">
        <title>Draft genome sequence of the thermophilic strain Brevibacillus thermoruber HT42, isolated from Los Humeros, Puebla, Mexico, with biotechnological potential.</title>
        <authorList>
            <person name="Lara Sanchez J."/>
            <person name="Solis Palacios R."/>
            <person name="Bustos Baena A.S."/>
            <person name="Ruz Baez A.E."/>
            <person name="Espinosa Luna G."/>
            <person name="Oliart Ros R.M."/>
        </authorList>
    </citation>
    <scope>NUCLEOTIDE SEQUENCE</scope>
    <source>
        <strain evidence="11">HT42</strain>
    </source>
</reference>
<gene>
    <name evidence="11" type="ORF">O3V59_20330</name>
</gene>
<evidence type="ECO:0000256" key="7">
    <source>
        <dbReference type="PIRSR" id="PIRSR000025-2"/>
    </source>
</evidence>
<feature type="compositionally biased region" description="Low complexity" evidence="8">
    <location>
        <begin position="23"/>
        <end position="36"/>
    </location>
</feature>
<feature type="binding site" description="covalent" evidence="6">
    <location>
        <position position="63"/>
    </location>
    <ligand>
        <name>heme c</name>
        <dbReference type="ChEBI" id="CHEBI:61717"/>
    </ligand>
</feature>
<dbReference type="Proteomes" id="UP001151071">
    <property type="component" value="Unassembled WGS sequence"/>
</dbReference>
<dbReference type="Pfam" id="PF13442">
    <property type="entry name" value="Cytochrome_CBB3"/>
    <property type="match status" value="1"/>
</dbReference>
<sequence>MKRFPFAILSIALVFFLGACATGGKQAQPPAGQKPPTETPAAPSGKYDAATAETLFKNNCASCHGQNLEGAVGPNLTHVGGKYTKEQILEILKNGKGSMPGGLVKDGDAETVAAWLADKK</sequence>
<dbReference type="GO" id="GO:0005506">
    <property type="term" value="F:iron ion binding"/>
    <property type="evidence" value="ECO:0007669"/>
    <property type="project" value="InterPro"/>
</dbReference>
<dbReference type="PROSITE" id="PS51257">
    <property type="entry name" value="PROKAR_LIPOPROTEIN"/>
    <property type="match status" value="1"/>
</dbReference>
<evidence type="ECO:0000259" key="10">
    <source>
        <dbReference type="PROSITE" id="PS51007"/>
    </source>
</evidence>
<dbReference type="Gene3D" id="1.10.760.10">
    <property type="entry name" value="Cytochrome c-like domain"/>
    <property type="match status" value="1"/>
</dbReference>
<evidence type="ECO:0000256" key="5">
    <source>
        <dbReference type="ARBA" id="ARBA00023004"/>
    </source>
</evidence>
<feature type="binding site" description="axial binding residue" evidence="7">
    <location>
        <position position="99"/>
    </location>
    <ligand>
        <name>heme c</name>
        <dbReference type="ChEBI" id="CHEBI:61717"/>
    </ligand>
    <ligandPart>
        <name>Fe</name>
        <dbReference type="ChEBI" id="CHEBI:18248"/>
    </ligandPart>
</feature>
<accession>A0A9X3TT85</accession>
<name>A0A9X3TT85_9BACL</name>
<proteinExistence type="predicted"/>
<protein>
    <submittedName>
        <fullName evidence="11">C-type cytochrome</fullName>
    </submittedName>
</protein>
<keyword evidence="3 7" id="KW-0479">Metal-binding</keyword>
<dbReference type="GO" id="GO:0016020">
    <property type="term" value="C:membrane"/>
    <property type="evidence" value="ECO:0007669"/>
    <property type="project" value="InterPro"/>
</dbReference>
<feature type="binding site" description="axial binding residue" evidence="7">
    <location>
        <position position="64"/>
    </location>
    <ligand>
        <name>heme c</name>
        <dbReference type="ChEBI" id="CHEBI:61717"/>
    </ligand>
    <ligandPart>
        <name>Fe</name>
        <dbReference type="ChEBI" id="CHEBI:18248"/>
    </ligandPart>
</feature>
<dbReference type="GO" id="GO:0009055">
    <property type="term" value="F:electron transfer activity"/>
    <property type="evidence" value="ECO:0007669"/>
    <property type="project" value="InterPro"/>
</dbReference>
<dbReference type="GO" id="GO:0020037">
    <property type="term" value="F:heme binding"/>
    <property type="evidence" value="ECO:0007669"/>
    <property type="project" value="InterPro"/>
</dbReference>
<feature type="binding site" description="covalent" evidence="6">
    <location>
        <position position="60"/>
    </location>
    <ligand>
        <name>heme c</name>
        <dbReference type="ChEBI" id="CHEBI:61717"/>
    </ligand>
</feature>